<protein>
    <submittedName>
        <fullName evidence="2">Uncharacterized protein</fullName>
    </submittedName>
</protein>
<dbReference type="OrthoDB" id="3265377at2759"/>
<keyword evidence="3" id="KW-1185">Reference proteome</keyword>
<dbReference type="PROSITE" id="PS50294">
    <property type="entry name" value="WD_REPEATS_REGION"/>
    <property type="match status" value="1"/>
</dbReference>
<dbReference type="InterPro" id="IPR001680">
    <property type="entry name" value="WD40_rpt"/>
</dbReference>
<proteinExistence type="predicted"/>
<dbReference type="PROSITE" id="PS50082">
    <property type="entry name" value="WD_REPEATS_2"/>
    <property type="match status" value="1"/>
</dbReference>
<dbReference type="STRING" id="933852.A0A0C2WE76"/>
<feature type="repeat" description="WD" evidence="1">
    <location>
        <begin position="227"/>
        <end position="250"/>
    </location>
</feature>
<reference evidence="3" key="2">
    <citation type="submission" date="2015-01" db="EMBL/GenBank/DDBJ databases">
        <title>Evolutionary Origins and Diversification of the Mycorrhizal Mutualists.</title>
        <authorList>
            <consortium name="DOE Joint Genome Institute"/>
            <consortium name="Mycorrhizal Genomics Consortium"/>
            <person name="Kohler A."/>
            <person name="Kuo A."/>
            <person name="Nagy L.G."/>
            <person name="Floudas D."/>
            <person name="Copeland A."/>
            <person name="Barry K.W."/>
            <person name="Cichocki N."/>
            <person name="Veneault-Fourrey C."/>
            <person name="LaButti K."/>
            <person name="Lindquist E.A."/>
            <person name="Lipzen A."/>
            <person name="Lundell T."/>
            <person name="Morin E."/>
            <person name="Murat C."/>
            <person name="Riley R."/>
            <person name="Ohm R."/>
            <person name="Sun H."/>
            <person name="Tunlid A."/>
            <person name="Henrissat B."/>
            <person name="Grigoriev I.V."/>
            <person name="Hibbett D.S."/>
            <person name="Martin F."/>
        </authorList>
    </citation>
    <scope>NUCLEOTIDE SEQUENCE [LARGE SCALE GENOMIC DNA]</scope>
    <source>
        <strain evidence="3">MAFF 305830</strain>
    </source>
</reference>
<name>A0A0C2WE76_SERVB</name>
<dbReference type="EMBL" id="KN824320">
    <property type="protein sequence ID" value="KIM24748.1"/>
    <property type="molecule type" value="Genomic_DNA"/>
</dbReference>
<dbReference type="Proteomes" id="UP000054097">
    <property type="component" value="Unassembled WGS sequence"/>
</dbReference>
<evidence type="ECO:0000313" key="2">
    <source>
        <dbReference type="EMBL" id="KIM24748.1"/>
    </source>
</evidence>
<organism evidence="2 3">
    <name type="scientific">Serendipita vermifera MAFF 305830</name>
    <dbReference type="NCBI Taxonomy" id="933852"/>
    <lineage>
        <taxon>Eukaryota</taxon>
        <taxon>Fungi</taxon>
        <taxon>Dikarya</taxon>
        <taxon>Basidiomycota</taxon>
        <taxon>Agaricomycotina</taxon>
        <taxon>Agaricomycetes</taxon>
        <taxon>Sebacinales</taxon>
        <taxon>Serendipitaceae</taxon>
        <taxon>Serendipita</taxon>
    </lineage>
</organism>
<dbReference type="AlphaFoldDB" id="A0A0C2WE76"/>
<sequence>MEYIFTGLQSVLDYGSIIQIHHQSFVDFLLNPKECPPSFLIDPTRESRNLALCCLATMKRNLRFNICELESSHVRNEDVPNLALRAEKCIPPYLSYSARYWASHLAELASDDEVYVDVKYFMDHLYLFWLEVLSLIKQINIASSMLHSLIGWLRKSNQDDSLATDMQKFVAAFASIISQSTPHIYISGLPFAPRRLGVSKQYLGHYPRTLAVRSGGYRSWPSIQNICTGHRDAVFSAFFSPDGRRIVSGS</sequence>
<accession>A0A0C2WE76</accession>
<feature type="non-terminal residue" evidence="2">
    <location>
        <position position="250"/>
    </location>
</feature>
<evidence type="ECO:0000256" key="1">
    <source>
        <dbReference type="PROSITE-ProRule" id="PRU00221"/>
    </source>
</evidence>
<dbReference type="HOGENOM" id="CLU_000288_57_19_1"/>
<reference evidence="2 3" key="1">
    <citation type="submission" date="2014-04" db="EMBL/GenBank/DDBJ databases">
        <authorList>
            <consortium name="DOE Joint Genome Institute"/>
            <person name="Kuo A."/>
            <person name="Zuccaro A."/>
            <person name="Kohler A."/>
            <person name="Nagy L.G."/>
            <person name="Floudas D."/>
            <person name="Copeland A."/>
            <person name="Barry K.W."/>
            <person name="Cichocki N."/>
            <person name="Veneault-Fourrey C."/>
            <person name="LaButti K."/>
            <person name="Lindquist E.A."/>
            <person name="Lipzen A."/>
            <person name="Lundell T."/>
            <person name="Morin E."/>
            <person name="Murat C."/>
            <person name="Sun H."/>
            <person name="Tunlid A."/>
            <person name="Henrissat B."/>
            <person name="Grigoriev I.V."/>
            <person name="Hibbett D.S."/>
            <person name="Martin F."/>
            <person name="Nordberg H.P."/>
            <person name="Cantor M.N."/>
            <person name="Hua S.X."/>
        </authorList>
    </citation>
    <scope>NUCLEOTIDE SEQUENCE [LARGE SCALE GENOMIC DNA]</scope>
    <source>
        <strain evidence="2 3">MAFF 305830</strain>
    </source>
</reference>
<keyword evidence="1" id="KW-0853">WD repeat</keyword>
<evidence type="ECO:0000313" key="3">
    <source>
        <dbReference type="Proteomes" id="UP000054097"/>
    </source>
</evidence>
<gene>
    <name evidence="2" type="ORF">M408DRAFT_75339</name>
</gene>